<evidence type="ECO:0000256" key="7">
    <source>
        <dbReference type="ARBA" id="ARBA00023303"/>
    </source>
</evidence>
<dbReference type="Pfam" id="PF16519">
    <property type="entry name" value="TRPM_tetra"/>
    <property type="match status" value="1"/>
</dbReference>
<evidence type="ECO:0000256" key="3">
    <source>
        <dbReference type="ARBA" id="ARBA00022692"/>
    </source>
</evidence>
<feature type="region of interest" description="Disordered" evidence="9">
    <location>
        <begin position="1262"/>
        <end position="1284"/>
    </location>
</feature>
<organism evidence="14 15">
    <name type="scientific">Oncorhynchus mykiss</name>
    <name type="common">Rainbow trout</name>
    <name type="synonym">Salmo gairdneri</name>
    <dbReference type="NCBI Taxonomy" id="8022"/>
    <lineage>
        <taxon>Eukaryota</taxon>
        <taxon>Metazoa</taxon>
        <taxon>Chordata</taxon>
        <taxon>Craniata</taxon>
        <taxon>Vertebrata</taxon>
        <taxon>Euteleostomi</taxon>
        <taxon>Actinopterygii</taxon>
        <taxon>Neopterygii</taxon>
        <taxon>Teleostei</taxon>
        <taxon>Protacanthopterygii</taxon>
        <taxon>Salmoniformes</taxon>
        <taxon>Salmonidae</taxon>
        <taxon>Salmoninae</taxon>
        <taxon>Oncorhynchus</taxon>
    </lineage>
</organism>
<evidence type="ECO:0000256" key="8">
    <source>
        <dbReference type="ARBA" id="ARBA00034269"/>
    </source>
</evidence>
<feature type="transmembrane region" description="Helical" evidence="10">
    <location>
        <begin position="832"/>
        <end position="851"/>
    </location>
</feature>
<dbReference type="GO" id="GO:0051262">
    <property type="term" value="P:protein tetramerization"/>
    <property type="evidence" value="ECO:0007669"/>
    <property type="project" value="InterPro"/>
</dbReference>
<comment type="catalytic activity">
    <reaction evidence="8">
        <text>Mg(2+)(in) = Mg(2+)(out)</text>
        <dbReference type="Rhea" id="RHEA:29827"/>
        <dbReference type="ChEBI" id="CHEBI:18420"/>
    </reaction>
</comment>
<dbReference type="Ensembl" id="ENSOMYT00000115134.2">
    <property type="protein sequence ID" value="ENSOMYP00000106247.2"/>
    <property type="gene ID" value="ENSOMYG00000047335.2"/>
</dbReference>
<dbReference type="PANTHER" id="PTHR13800:SF8">
    <property type="entry name" value="TRANSIENT RECEPTOR POTENTIAL CATION CHANNEL SUBFAMILY M MEMBER 7"/>
    <property type="match status" value="1"/>
</dbReference>
<keyword evidence="4 10" id="KW-1133">Transmembrane helix</keyword>
<keyword evidence="5" id="KW-0406">Ion transport</keyword>
<evidence type="ECO:0000256" key="2">
    <source>
        <dbReference type="ARBA" id="ARBA00022448"/>
    </source>
</evidence>
<protein>
    <recommendedName>
        <fullName evidence="16">TRPM SLOG domain-containing protein</fullName>
    </recommendedName>
</protein>
<dbReference type="Pfam" id="PF25508">
    <property type="entry name" value="TRPM2"/>
    <property type="match status" value="1"/>
</dbReference>
<dbReference type="InterPro" id="IPR032415">
    <property type="entry name" value="TRPM_tetra"/>
</dbReference>
<dbReference type="PANTHER" id="PTHR13800">
    <property type="entry name" value="TRANSIENT RECEPTOR POTENTIAL CATION CHANNEL, SUBFAMILY M, MEMBER 6"/>
    <property type="match status" value="1"/>
</dbReference>
<dbReference type="InterPro" id="IPR057366">
    <property type="entry name" value="TRPM-like"/>
</dbReference>
<feature type="transmembrane region" description="Helical" evidence="10">
    <location>
        <begin position="915"/>
        <end position="938"/>
    </location>
</feature>
<evidence type="ECO:0000256" key="6">
    <source>
        <dbReference type="ARBA" id="ARBA00023136"/>
    </source>
</evidence>
<evidence type="ECO:0000313" key="14">
    <source>
        <dbReference type="Ensembl" id="ENSOMYP00000106321.2"/>
    </source>
</evidence>
<evidence type="ECO:0000256" key="10">
    <source>
        <dbReference type="SAM" id="Phobius"/>
    </source>
</evidence>
<feature type="transmembrane region" description="Helical" evidence="10">
    <location>
        <begin position="691"/>
        <end position="717"/>
    </location>
</feature>
<keyword evidence="6 10" id="KW-0472">Membrane</keyword>
<dbReference type="InterPro" id="IPR037162">
    <property type="entry name" value="TRPM_tetra_sf"/>
</dbReference>
<dbReference type="GO" id="GO:0005886">
    <property type="term" value="C:plasma membrane"/>
    <property type="evidence" value="ECO:0007669"/>
    <property type="project" value="TreeGrafter"/>
</dbReference>
<feature type="region of interest" description="Disordered" evidence="9">
    <location>
        <begin position="1362"/>
        <end position="1468"/>
    </location>
</feature>
<dbReference type="GO" id="GO:0055080">
    <property type="term" value="P:monoatomic cation homeostasis"/>
    <property type="evidence" value="ECO:0007669"/>
    <property type="project" value="TreeGrafter"/>
</dbReference>
<evidence type="ECO:0000256" key="5">
    <source>
        <dbReference type="ARBA" id="ARBA00023065"/>
    </source>
</evidence>
<dbReference type="GO" id="GO:0005262">
    <property type="term" value="F:calcium channel activity"/>
    <property type="evidence" value="ECO:0007669"/>
    <property type="project" value="TreeGrafter"/>
</dbReference>
<dbReference type="Ensembl" id="ENSOMYT00000115214.2">
    <property type="protein sequence ID" value="ENSOMYP00000106321.2"/>
    <property type="gene ID" value="ENSOMYG00000047618.2"/>
</dbReference>
<evidence type="ECO:0000259" key="13">
    <source>
        <dbReference type="Pfam" id="PF25508"/>
    </source>
</evidence>
<accession>A0A8C7V5X5</accession>
<sequence>MLNEWQMELPKILISVHGGIQNFDLHPRIKQVVGKGLIKAAVTTGAWILTGGVNTGVAKHVGDALKEHCSRSSRKICTIGVAPWGVIENRNDLIGRDVVAPYQTLLNPLSKLNVLNNLHSHFLLVDDGTVGKYGAEVQLRRELEKHIKLQRIHARIGQGVPVVALIFEGGPNVILTVLEYLQETPPVPVVVCEGTGRAADMLAYVHKQTEEGGGLPDGVEIEIIATIKKTFNFSHSDAIHLFQTLMECMKSKELITVFHIGSEDHQDIDVAILRALLKGTNESAFDQLVLTLAWDRVDIAKNHVFVYGQQLLVGSLEQAMLDALVMDRVEFVKLLIENGVSMHRFLTITRLEELYNTVTHTAHQFHTHTCNDGNLPPNYKMTLIDIGLVIEYLMGGTYRCNYTRKRFRIIYNNLHGNSRVRDLLPQRRGEYWQTKEEIVDIDDPETRRFPYPFNELLMWAVLMNRQKMSLFFWQHGEESMAKALVACKLCRSMGYEAKKSDVVDDTSQELKDYSNEFGTLAVDLLEQSFRQDETMAMKLLTYELKNWSNSTCLKLAVSSRLRPFVAHTCTQLLLSDMWMGRLNMRKNSWYKVILSILVPPAILLLEYKTKAEMSHIPQSQDAHQMTMEDSEHNFHNTTDNIQMVRINMTEFISSVFFSYLTVSVLASTLVKDEAETQVRSRRLPLTRKFYAFYHAPIVKFWFNTLAYLGFLMLYSFVVLVRMPEFPSPQEWVVILYIFTSAIEKIREMFMSEAGKISQKVKVWFSDYFNLSDFLAIVTFFVGFGLRIGGEDVLVPGRTVYCLNIIFWYVRLLDILAVNQQAGPYVMMIGKMVANMFYIVVIMAVVLLSYGVPRKAILYPNEEPSWTLLKDVVFQPYWMMYGEVYAYEIDVCANNTDTNVKSLCSTSVWITPFLQAVYLFVQYILIVNLLIAFFNNVYLQVMSISNLVWKYQRYHFVMAYHEKPVLPPPLILLSHLVSFFSCICHKRKKDSHSYGPKLFLTEEDQKKLHDFEEQCVETYFHEKNDQFHSGSDERIRLTSDRVETMCIQLKEVGNRVNFIKRSLHTLDSQIGHLQDLSALTVDTLKTLTAQRASEASKVHNQITRELSLSKNFAPSLAPTPQDPTPQSKGVKRSVGAYFGSSFPQVSGVVVGGNMADSLFGSGVDPNPPLTLSPPERRGDWAGLGHQATAAIEAGSSTGGSASHSAFSLCPAPAPPTVSPPELRLRGHSFTQWQLTRPVQVGISDCPSSLPSVPSARAAFYVSSTPSQPSVSSHPELSLAGPDKDRTSASTSAFAVEFGAFVGKYNCEEKDEDTSCVYPTVVVVVSKTSDIARPVCLPASIEKREAIGEKEGRCEREGRAEGYVNEAFSDDEGRPEGVLMGGQGRNAELPLAPETARQAAPSPHADAHRNSPLPGCALASAVMPRRPRGCRTREVGSSSPMAQPGSPQQGERTEAPLRSDSRETTRDRGLSWSLSQSLSWQWGKSQITLYLSPVTHLFLTRVKYGC</sequence>
<feature type="compositionally biased region" description="Low complexity" evidence="9">
    <location>
        <begin position="1262"/>
        <end position="1271"/>
    </location>
</feature>
<evidence type="ECO:0000256" key="9">
    <source>
        <dbReference type="SAM" id="MobiDB-lite"/>
    </source>
</evidence>
<feature type="domain" description="TRPM-like" evidence="13">
    <location>
        <begin position="309"/>
        <end position="567"/>
    </location>
</feature>
<proteinExistence type="predicted"/>
<feature type="compositionally biased region" description="Basic and acidic residues" evidence="9">
    <location>
        <begin position="1449"/>
        <end position="1467"/>
    </location>
</feature>
<feature type="domain" description="TRPM SLOG" evidence="12">
    <location>
        <begin position="1"/>
        <end position="248"/>
    </location>
</feature>
<keyword evidence="7" id="KW-0407">Ion channel</keyword>
<accession>A0A8C7VBZ4</accession>
<dbReference type="Proteomes" id="UP000694395">
    <property type="component" value="Chromosome 26"/>
</dbReference>
<feature type="transmembrane region" description="Helical" evidence="10">
    <location>
        <begin position="651"/>
        <end position="670"/>
    </location>
</feature>
<dbReference type="InterPro" id="IPR041491">
    <property type="entry name" value="TRPM_SLOG"/>
</dbReference>
<feature type="transmembrane region" description="Helical" evidence="10">
    <location>
        <begin position="767"/>
        <end position="787"/>
    </location>
</feature>
<evidence type="ECO:0008006" key="16">
    <source>
        <dbReference type="Google" id="ProtNLM"/>
    </source>
</evidence>
<keyword evidence="15" id="KW-1185">Reference proteome</keyword>
<dbReference type="Pfam" id="PF18139">
    <property type="entry name" value="LSDAT_euk"/>
    <property type="match status" value="1"/>
</dbReference>
<dbReference type="InterPro" id="IPR050927">
    <property type="entry name" value="TRPM"/>
</dbReference>
<feature type="region of interest" description="Disordered" evidence="9">
    <location>
        <begin position="1108"/>
        <end position="1129"/>
    </location>
</feature>
<dbReference type="GeneTree" id="ENSGT00940000157091"/>
<evidence type="ECO:0000259" key="12">
    <source>
        <dbReference type="Pfam" id="PF18139"/>
    </source>
</evidence>
<feature type="compositionally biased region" description="Polar residues" evidence="9">
    <location>
        <begin position="1433"/>
        <end position="1448"/>
    </location>
</feature>
<evidence type="ECO:0000313" key="15">
    <source>
        <dbReference type="Proteomes" id="UP000694395"/>
    </source>
</evidence>
<feature type="domain" description="TRPM tetramerisation" evidence="11">
    <location>
        <begin position="1031"/>
        <end position="1086"/>
    </location>
</feature>
<dbReference type="FunFam" id="1.20.5.1010:FF:000002">
    <property type="entry name" value="Transient receptor potential cation channel subfamily M member 7"/>
    <property type="match status" value="1"/>
</dbReference>
<evidence type="ECO:0000256" key="4">
    <source>
        <dbReference type="ARBA" id="ARBA00022989"/>
    </source>
</evidence>
<keyword evidence="3 10" id="KW-0812">Transmembrane</keyword>
<keyword evidence="2" id="KW-0813">Transport</keyword>
<feature type="transmembrane region" description="Helical" evidence="10">
    <location>
        <begin position="793"/>
        <end position="811"/>
    </location>
</feature>
<dbReference type="Proteomes" id="UP000694395">
    <property type="component" value="Chromosome 6"/>
</dbReference>
<dbReference type="Gene3D" id="1.20.5.1010">
    <property type="entry name" value="TRPM, tetramerisation domain"/>
    <property type="match status" value="1"/>
</dbReference>
<evidence type="ECO:0000256" key="1">
    <source>
        <dbReference type="ARBA" id="ARBA00004141"/>
    </source>
</evidence>
<evidence type="ECO:0000259" key="11">
    <source>
        <dbReference type="Pfam" id="PF16519"/>
    </source>
</evidence>
<reference evidence="14 15" key="1">
    <citation type="submission" date="2020-07" db="EMBL/GenBank/DDBJ databases">
        <title>A long reads based de novo assembly of the rainbow trout Arlee double haploid line genome.</title>
        <authorList>
            <person name="Gao G."/>
            <person name="Palti Y."/>
        </authorList>
    </citation>
    <scope>NUCLEOTIDE SEQUENCE [LARGE SCALE GENOMIC DNA]</scope>
</reference>
<name>A0A8C7V5X5_ONCMY</name>
<reference evidence="14" key="2">
    <citation type="submission" date="2025-05" db="UniProtKB">
        <authorList>
            <consortium name="Ensembl"/>
        </authorList>
    </citation>
    <scope>IDENTIFICATION</scope>
</reference>
<comment type="subcellular location">
    <subcellularLocation>
        <location evidence="1">Membrane</location>
        <topology evidence="1">Multi-pass membrane protein</topology>
    </subcellularLocation>
</comment>